<dbReference type="InterPro" id="IPR017441">
    <property type="entry name" value="Protein_kinase_ATP_BS"/>
</dbReference>
<evidence type="ECO:0000256" key="3">
    <source>
        <dbReference type="ARBA" id="ARBA00022679"/>
    </source>
</evidence>
<keyword evidence="3" id="KW-0808">Transferase</keyword>
<dbReference type="GO" id="GO:0005524">
    <property type="term" value="F:ATP binding"/>
    <property type="evidence" value="ECO:0007669"/>
    <property type="project" value="UniProtKB-UniRule"/>
</dbReference>
<dbReference type="Proteomes" id="UP000039865">
    <property type="component" value="Unassembled WGS sequence"/>
</dbReference>
<feature type="region of interest" description="Disordered" evidence="12">
    <location>
        <begin position="92"/>
        <end position="133"/>
    </location>
</feature>
<keyword evidence="11" id="KW-0175">Coiled coil</keyword>
<dbReference type="CDD" id="cd14003">
    <property type="entry name" value="STKc_AMPK-like"/>
    <property type="match status" value="1"/>
</dbReference>
<evidence type="ECO:0000313" key="14">
    <source>
        <dbReference type="EMBL" id="CDW78707.1"/>
    </source>
</evidence>
<evidence type="ECO:0000256" key="1">
    <source>
        <dbReference type="ARBA" id="ARBA00011245"/>
    </source>
</evidence>
<evidence type="ECO:0000259" key="13">
    <source>
        <dbReference type="PROSITE" id="PS50011"/>
    </source>
</evidence>
<dbReference type="InterPro" id="IPR030616">
    <property type="entry name" value="Aur-like"/>
</dbReference>
<dbReference type="GO" id="GO:0004674">
    <property type="term" value="F:protein serine/threonine kinase activity"/>
    <property type="evidence" value="ECO:0007669"/>
    <property type="project" value="UniProtKB-KW"/>
</dbReference>
<name>A0A078AAS3_STYLE</name>
<keyword evidence="5 14" id="KW-0418">Kinase</keyword>
<feature type="domain" description="Protein kinase" evidence="13">
    <location>
        <begin position="391"/>
        <end position="646"/>
    </location>
</feature>
<feature type="coiled-coil region" evidence="11">
    <location>
        <begin position="199"/>
        <end position="226"/>
    </location>
</feature>
<feature type="compositionally biased region" description="Polar residues" evidence="12">
    <location>
        <begin position="92"/>
        <end position="123"/>
    </location>
</feature>
<feature type="active site" description="Proton acceptor" evidence="7">
    <location>
        <position position="517"/>
    </location>
</feature>
<dbReference type="FunFam" id="1.10.510.10:FF:000571">
    <property type="entry name" value="Maternal embryonic leucine zipper kinase"/>
    <property type="match status" value="1"/>
</dbReference>
<keyword evidence="2" id="KW-0723">Serine/threonine-protein kinase</keyword>
<protein>
    <submittedName>
        <fullName evidence="14">Protein kinase domain containing protein</fullName>
    </submittedName>
</protein>
<sequence>MKVNFLNRKTTNDFQPRQIATKLNSTNYKQPFELPSQPYKVNLGSIERTLMLNGTISNNGNMQNQVQTQNKLIKGTLSRETLFGSKTSCYESNQNNEVKSNNPHHGATVRQNHSNSNKLQQNQTKRRFLSPDEEQNVELGVNINGLGLSKKNVIHSSKRNISMQRKQTLNSSSNSISNQDQQAQPQIRQGFIRKEDQILQRLINQEKYLDSQLKQLEQKYSEMEINPGTYNSNGRILADSNLFLDKASLLQRAEKAHQELRNYFAKLDKNQFTATQSSSDSTAEDNNIGGLSSLPPIDSLPGTASNGKTMLHSSGTMSRADTATNESNKDNQMHNQIQNSQARRRPVQSQTRVQMSFKDQAQQIIPDTMDMQLRKQITSSDDLNINKLEDYQLIRLLGSGAYATVKLGQNKKSKQKVAIKIYPKYKLNDPTKKKAVQREIICMKKLDHPNIVKLFENFETSKEVYLIQEYINGVSLYQYIKNKTSKRILAEDQARFFFKQLCESVRYLHSQNICHRDLKLENILVDDRNNVKLIDFGFSICTPPDQKLKIFCGTPSYMAPEIVLKKDYCGFSTDVWSLGIILFVILSGNYPFKGQNERDLFSKISRGLFHMPETVPFEAKRLITKMLNVDPLKRPSTKEVRSYSLFTLLQLCADRWLSFPRAMVGMTGSFISPAQFFSNSEIILQ</sequence>
<evidence type="ECO:0000256" key="12">
    <source>
        <dbReference type="SAM" id="MobiDB-lite"/>
    </source>
</evidence>
<feature type="binding site" evidence="8 10">
    <location>
        <position position="420"/>
    </location>
    <ligand>
        <name>ATP</name>
        <dbReference type="ChEBI" id="CHEBI:30616"/>
    </ligand>
</feature>
<reference evidence="14 15" key="1">
    <citation type="submission" date="2014-06" db="EMBL/GenBank/DDBJ databases">
        <authorList>
            <person name="Swart Estienne"/>
        </authorList>
    </citation>
    <scope>NUCLEOTIDE SEQUENCE [LARGE SCALE GENOMIC DNA]</scope>
    <source>
        <strain evidence="14 15">130c</strain>
    </source>
</reference>
<dbReference type="InterPro" id="IPR000719">
    <property type="entry name" value="Prot_kinase_dom"/>
</dbReference>
<accession>A0A078AAS3</accession>
<keyword evidence="4 8" id="KW-0547">Nucleotide-binding</keyword>
<dbReference type="EMBL" id="CCKQ01007348">
    <property type="protein sequence ID" value="CDW78707.1"/>
    <property type="molecule type" value="Genomic_DNA"/>
</dbReference>
<evidence type="ECO:0000313" key="15">
    <source>
        <dbReference type="Proteomes" id="UP000039865"/>
    </source>
</evidence>
<dbReference type="AlphaFoldDB" id="A0A078AAS3"/>
<evidence type="ECO:0000256" key="8">
    <source>
        <dbReference type="PIRSR" id="PIRSR630616-2"/>
    </source>
</evidence>
<keyword evidence="15" id="KW-1185">Reference proteome</keyword>
<feature type="binding site" evidence="8">
    <location>
        <begin position="521"/>
        <end position="522"/>
    </location>
    <ligand>
        <name>ATP</name>
        <dbReference type="ChEBI" id="CHEBI:30616"/>
    </ligand>
</feature>
<evidence type="ECO:0000256" key="2">
    <source>
        <dbReference type="ARBA" id="ARBA00022527"/>
    </source>
</evidence>
<feature type="binding site" evidence="8">
    <location>
        <position position="535"/>
    </location>
    <ligand>
        <name>ATP</name>
        <dbReference type="ChEBI" id="CHEBI:30616"/>
    </ligand>
</feature>
<dbReference type="OrthoDB" id="449424at2759"/>
<evidence type="ECO:0000256" key="4">
    <source>
        <dbReference type="ARBA" id="ARBA00022741"/>
    </source>
</evidence>
<proteinExistence type="predicted"/>
<dbReference type="PANTHER" id="PTHR24350">
    <property type="entry name" value="SERINE/THREONINE-PROTEIN KINASE IAL-RELATED"/>
    <property type="match status" value="1"/>
</dbReference>
<comment type="subunit">
    <text evidence="1">Monomer.</text>
</comment>
<dbReference type="PROSITE" id="PS00107">
    <property type="entry name" value="PROTEIN_KINASE_ATP"/>
    <property type="match status" value="1"/>
</dbReference>
<keyword evidence="6 8" id="KW-0067">ATP-binding</keyword>
<evidence type="ECO:0000256" key="5">
    <source>
        <dbReference type="ARBA" id="ARBA00022777"/>
    </source>
</evidence>
<dbReference type="PROSITE" id="PS50011">
    <property type="entry name" value="PROTEIN_KINASE_DOM"/>
    <property type="match status" value="1"/>
</dbReference>
<feature type="compositionally biased region" description="Low complexity" evidence="12">
    <location>
        <begin position="167"/>
        <end position="184"/>
    </location>
</feature>
<feature type="region of interest" description="Disordered" evidence="12">
    <location>
        <begin position="163"/>
        <end position="184"/>
    </location>
</feature>
<dbReference type="PROSITE" id="PS00108">
    <property type="entry name" value="PROTEIN_KINASE_ST"/>
    <property type="match status" value="1"/>
</dbReference>
<dbReference type="SUPFAM" id="SSF56112">
    <property type="entry name" value="Protein kinase-like (PK-like)"/>
    <property type="match status" value="1"/>
</dbReference>
<feature type="compositionally biased region" description="Polar residues" evidence="12">
    <location>
        <begin position="302"/>
        <end position="326"/>
    </location>
</feature>
<evidence type="ECO:0000256" key="9">
    <source>
        <dbReference type="PIRSR" id="PIRSR630616-3"/>
    </source>
</evidence>
<dbReference type="SMART" id="SM00220">
    <property type="entry name" value="S_TKc"/>
    <property type="match status" value="1"/>
</dbReference>
<feature type="compositionally biased region" description="Polar residues" evidence="12">
    <location>
        <begin position="274"/>
        <end position="285"/>
    </location>
</feature>
<gene>
    <name evidence="14" type="primary">Contig17871.g18993</name>
    <name evidence="14" type="ORF">STYLEM_7689</name>
</gene>
<evidence type="ECO:0000256" key="7">
    <source>
        <dbReference type="PIRSR" id="PIRSR630616-1"/>
    </source>
</evidence>
<dbReference type="Pfam" id="PF00069">
    <property type="entry name" value="Pkinase"/>
    <property type="match status" value="1"/>
</dbReference>
<dbReference type="InterPro" id="IPR008271">
    <property type="entry name" value="Ser/Thr_kinase_AS"/>
</dbReference>
<dbReference type="Gene3D" id="1.10.510.10">
    <property type="entry name" value="Transferase(Phosphotransferase) domain 1"/>
    <property type="match status" value="1"/>
</dbReference>
<dbReference type="FunFam" id="3.30.200.20:FF:000042">
    <property type="entry name" value="Aurora kinase A"/>
    <property type="match status" value="1"/>
</dbReference>
<feature type="region of interest" description="Disordered" evidence="12">
    <location>
        <begin position="274"/>
        <end position="355"/>
    </location>
</feature>
<feature type="cross-link" description="Glycyl lysine isopeptide (Lys-Gly) (interchain with G-Cter in SUMO2)" evidence="9">
    <location>
        <position position="519"/>
    </location>
</feature>
<dbReference type="OMA" id="HENYISH"/>
<evidence type="ECO:0000256" key="10">
    <source>
        <dbReference type="PROSITE-ProRule" id="PRU10141"/>
    </source>
</evidence>
<dbReference type="InParanoid" id="A0A078AAS3"/>
<evidence type="ECO:0000256" key="11">
    <source>
        <dbReference type="SAM" id="Coils"/>
    </source>
</evidence>
<feature type="compositionally biased region" description="Polar residues" evidence="12">
    <location>
        <begin position="333"/>
        <end position="355"/>
    </location>
</feature>
<dbReference type="InterPro" id="IPR011009">
    <property type="entry name" value="Kinase-like_dom_sf"/>
</dbReference>
<evidence type="ECO:0000256" key="6">
    <source>
        <dbReference type="ARBA" id="ARBA00022840"/>
    </source>
</evidence>
<organism evidence="14 15">
    <name type="scientific">Stylonychia lemnae</name>
    <name type="common">Ciliate</name>
    <dbReference type="NCBI Taxonomy" id="5949"/>
    <lineage>
        <taxon>Eukaryota</taxon>
        <taxon>Sar</taxon>
        <taxon>Alveolata</taxon>
        <taxon>Ciliophora</taxon>
        <taxon>Intramacronucleata</taxon>
        <taxon>Spirotrichea</taxon>
        <taxon>Stichotrichia</taxon>
        <taxon>Sporadotrichida</taxon>
        <taxon>Oxytrichidae</taxon>
        <taxon>Stylonychinae</taxon>
        <taxon>Stylonychia</taxon>
    </lineage>
</organism>